<evidence type="ECO:0000313" key="2">
    <source>
        <dbReference type="EMBL" id="SZX73872.1"/>
    </source>
</evidence>
<keyword evidence="3" id="KW-1185">Reference proteome</keyword>
<sequence length="247" mass="27175">MGKATQPQTGFTALKTDDSQEQQGVESMLHEVSSRRPNGHSSGSSSLLPIPAAGLQQGSATAQGKASTSEGQCNQQAKRQKRKAEDGSLFHLPSPAAEDQAARDGSPHNHTGSLLLQQQPQQGRRRLTAVRSQRGDESKNWANGDGQLDTTRVAGSTAEPHKHYNHHACLQQLQDLELEQAEAAAGMAKLVERLQDFPSEVQECLLEHFNLFMDEAQLQQQQQVSRVPRSRSSKDQQQQHMQMRGNE</sequence>
<feature type="region of interest" description="Disordered" evidence="1">
    <location>
        <begin position="1"/>
        <end position="149"/>
    </location>
</feature>
<feature type="region of interest" description="Disordered" evidence="1">
    <location>
        <begin position="221"/>
        <end position="247"/>
    </location>
</feature>
<accession>A0A383W9L4</accession>
<feature type="compositionally biased region" description="Polar residues" evidence="1">
    <location>
        <begin position="1"/>
        <end position="11"/>
    </location>
</feature>
<reference evidence="2 3" key="1">
    <citation type="submission" date="2016-10" db="EMBL/GenBank/DDBJ databases">
        <authorList>
            <person name="Cai Z."/>
        </authorList>
    </citation>
    <scope>NUCLEOTIDE SEQUENCE [LARGE SCALE GENOMIC DNA]</scope>
</reference>
<feature type="compositionally biased region" description="Polar residues" evidence="1">
    <location>
        <begin position="35"/>
        <end position="47"/>
    </location>
</feature>
<dbReference type="EMBL" id="FNXT01001199">
    <property type="protein sequence ID" value="SZX73872.1"/>
    <property type="molecule type" value="Genomic_DNA"/>
</dbReference>
<protein>
    <submittedName>
        <fullName evidence="2">Uncharacterized protein</fullName>
    </submittedName>
</protein>
<proteinExistence type="predicted"/>
<organism evidence="2 3">
    <name type="scientific">Tetradesmus obliquus</name>
    <name type="common">Green alga</name>
    <name type="synonym">Acutodesmus obliquus</name>
    <dbReference type="NCBI Taxonomy" id="3088"/>
    <lineage>
        <taxon>Eukaryota</taxon>
        <taxon>Viridiplantae</taxon>
        <taxon>Chlorophyta</taxon>
        <taxon>core chlorophytes</taxon>
        <taxon>Chlorophyceae</taxon>
        <taxon>CS clade</taxon>
        <taxon>Sphaeropleales</taxon>
        <taxon>Scenedesmaceae</taxon>
        <taxon>Tetradesmus</taxon>
    </lineage>
</organism>
<dbReference type="Proteomes" id="UP000256970">
    <property type="component" value="Unassembled WGS sequence"/>
</dbReference>
<feature type="compositionally biased region" description="Polar residues" evidence="1">
    <location>
        <begin position="56"/>
        <end position="77"/>
    </location>
</feature>
<evidence type="ECO:0000256" key="1">
    <source>
        <dbReference type="SAM" id="MobiDB-lite"/>
    </source>
</evidence>
<name>A0A383W9L4_TETOB</name>
<dbReference type="AlphaFoldDB" id="A0A383W9L4"/>
<evidence type="ECO:0000313" key="3">
    <source>
        <dbReference type="Proteomes" id="UP000256970"/>
    </source>
</evidence>
<gene>
    <name evidence="2" type="ORF">BQ4739_LOCUS14112</name>
</gene>